<evidence type="ECO:0008006" key="3">
    <source>
        <dbReference type="Google" id="ProtNLM"/>
    </source>
</evidence>
<keyword evidence="2" id="KW-1185">Reference proteome</keyword>
<protein>
    <recommendedName>
        <fullName evidence="3">Flagellar hook-length control protein-like C-terminal domain-containing protein</fullName>
    </recommendedName>
</protein>
<accession>W4PYM9</accession>
<dbReference type="RefSeq" id="WP_034740910.1">
    <property type="nucleotide sequence ID" value="NZ_BAUT01000001.1"/>
</dbReference>
<dbReference type="Proteomes" id="UP000018890">
    <property type="component" value="Unassembled WGS sequence"/>
</dbReference>
<gene>
    <name evidence="1" type="ORF">JCM9140_146</name>
</gene>
<comment type="caution">
    <text evidence="1">The sequence shown here is derived from an EMBL/GenBank/DDBJ whole genome shotgun (WGS) entry which is preliminary data.</text>
</comment>
<name>W4PYM9_9BACI</name>
<dbReference type="EMBL" id="BAUT01000001">
    <property type="protein sequence ID" value="GAE24234.1"/>
    <property type="molecule type" value="Genomic_DNA"/>
</dbReference>
<dbReference type="STRING" id="1236970.JCM9140_146"/>
<organism evidence="1 2">
    <name type="scientific">Halalkalibacter wakoensis JCM 9140</name>
    <dbReference type="NCBI Taxonomy" id="1236970"/>
    <lineage>
        <taxon>Bacteria</taxon>
        <taxon>Bacillati</taxon>
        <taxon>Bacillota</taxon>
        <taxon>Bacilli</taxon>
        <taxon>Bacillales</taxon>
        <taxon>Bacillaceae</taxon>
        <taxon>Halalkalibacter</taxon>
    </lineage>
</organism>
<proteinExistence type="predicted"/>
<evidence type="ECO:0000313" key="1">
    <source>
        <dbReference type="EMBL" id="GAE24234.1"/>
    </source>
</evidence>
<dbReference type="AlphaFoldDB" id="W4PYM9"/>
<sequence>MFQPSIQTQQPGGVPAQQSKVVNLKEGQLFQGEITKLFPNQLATLKVGRMHLTAKLEAALTVGQRYWFEVKDGKGIPKLKVLTDNQTKLASNSNLVQNLGLPLKKESEMILSQLTAKQTLFTRNEVMNGLQILKQLNQSNPNAIQTMVTMIQQGIPLTQEWFLASHSSNQSQSFGELLSQLVAKLRVADNQVANQAVNVLNQLLKTDVTENFGFNAGQVSRNAGSFIQSIASLIGYDYEHDVAKFIRGEMGKEDLTSTKLKALLLQLQQQDISMEMKNLSKEVISRITAYQLTAHEQTGAYHQFLLHLPLALGPFQTDATIKWEGKREENGELDPDHCRIVFYLTLEKLEETMVDVQVQNRVVSISIYNENEKPEALLKHLIPTLQTHLSNLQYLLSTVSWKKISDAQVKTSGPIQQSSSTYKGVDIRI</sequence>
<reference evidence="1" key="1">
    <citation type="journal article" date="2014" name="Genome Announc.">
        <title>Draft Genome Sequences of Three Alkaliphilic Bacillus Strains, Bacillus wakoensis JCM 9140T, Bacillus akibai JCM 9157T, and Bacillus hemicellulosilyticus JCM 9152T.</title>
        <authorList>
            <person name="Yuki M."/>
            <person name="Oshima K."/>
            <person name="Suda W."/>
            <person name="Oshida Y."/>
            <person name="Kitamura K."/>
            <person name="Iida T."/>
            <person name="Hattori M."/>
            <person name="Ohkuma M."/>
        </authorList>
    </citation>
    <scope>NUCLEOTIDE SEQUENCE [LARGE SCALE GENOMIC DNA]</scope>
    <source>
        <strain evidence="1">JCM 9140</strain>
    </source>
</reference>
<evidence type="ECO:0000313" key="2">
    <source>
        <dbReference type="Proteomes" id="UP000018890"/>
    </source>
</evidence>
<dbReference type="OrthoDB" id="2351076at2"/>